<dbReference type="FunFam" id="3.40.1170.10:FF:000001">
    <property type="entry name" value="DNA mismatch repair protein MutS"/>
    <property type="match status" value="1"/>
</dbReference>
<dbReference type="SUPFAM" id="SSF53150">
    <property type="entry name" value="DNA repair protein MutS, domain II"/>
    <property type="match status" value="1"/>
</dbReference>
<dbReference type="InterPro" id="IPR007860">
    <property type="entry name" value="DNA_mmatch_repair_MutS_con_dom"/>
</dbReference>
<keyword evidence="5 9" id="KW-0067">ATP-binding</keyword>
<keyword evidence="6 9" id="KW-0238">DNA-binding</keyword>
<dbReference type="KEGG" id="bbae:FRD01_19990"/>
<accession>A0A5B8XY95</accession>
<dbReference type="Pfam" id="PF01624">
    <property type="entry name" value="MutS_I"/>
    <property type="match status" value="1"/>
</dbReference>
<dbReference type="PROSITE" id="PS00486">
    <property type="entry name" value="DNA_MISMATCH_REPAIR_2"/>
    <property type="match status" value="1"/>
</dbReference>
<evidence type="ECO:0000256" key="1">
    <source>
        <dbReference type="ARBA" id="ARBA00006271"/>
    </source>
</evidence>
<dbReference type="Proteomes" id="UP000321595">
    <property type="component" value="Chromosome"/>
</dbReference>
<dbReference type="InterPro" id="IPR036678">
    <property type="entry name" value="MutS_con_dom_sf"/>
</dbReference>
<evidence type="ECO:0000256" key="10">
    <source>
        <dbReference type="RuleBase" id="RU003756"/>
    </source>
</evidence>
<evidence type="ECO:0000313" key="13">
    <source>
        <dbReference type="Proteomes" id="UP000321595"/>
    </source>
</evidence>
<dbReference type="NCBIfam" id="TIGR01070">
    <property type="entry name" value="mutS1"/>
    <property type="match status" value="1"/>
</dbReference>
<dbReference type="Gene3D" id="3.40.50.300">
    <property type="entry name" value="P-loop containing nucleotide triphosphate hydrolases"/>
    <property type="match status" value="1"/>
</dbReference>
<dbReference type="GO" id="GO:0030983">
    <property type="term" value="F:mismatched DNA binding"/>
    <property type="evidence" value="ECO:0007669"/>
    <property type="project" value="InterPro"/>
</dbReference>
<feature type="domain" description="DNA mismatch repair proteins mutS family" evidence="11">
    <location>
        <begin position="699"/>
        <end position="715"/>
    </location>
</feature>
<dbReference type="GO" id="GO:0006298">
    <property type="term" value="P:mismatch repair"/>
    <property type="evidence" value="ECO:0007669"/>
    <property type="project" value="UniProtKB-UniRule"/>
</dbReference>
<reference evidence="12 13" key="1">
    <citation type="submission" date="2019-08" db="EMBL/GenBank/DDBJ databases">
        <authorList>
            <person name="Liang Q."/>
        </authorList>
    </citation>
    <scope>NUCLEOTIDE SEQUENCE [LARGE SCALE GENOMIC DNA]</scope>
    <source>
        <strain evidence="12 13">V1718</strain>
    </source>
</reference>
<dbReference type="Pfam" id="PF00488">
    <property type="entry name" value="MutS_V"/>
    <property type="match status" value="1"/>
</dbReference>
<dbReference type="GO" id="GO:0003684">
    <property type="term" value="F:damaged DNA binding"/>
    <property type="evidence" value="ECO:0007669"/>
    <property type="project" value="UniProtKB-UniRule"/>
</dbReference>
<dbReference type="InterPro" id="IPR027417">
    <property type="entry name" value="P-loop_NTPase"/>
</dbReference>
<keyword evidence="3 9" id="KW-0547">Nucleotide-binding</keyword>
<dbReference type="PANTHER" id="PTHR11361">
    <property type="entry name" value="DNA MISMATCH REPAIR PROTEIN MUTS FAMILY MEMBER"/>
    <property type="match status" value="1"/>
</dbReference>
<dbReference type="Gene3D" id="3.40.1170.10">
    <property type="entry name" value="DNA repair protein MutS, domain I"/>
    <property type="match status" value="1"/>
</dbReference>
<dbReference type="SMART" id="SM00534">
    <property type="entry name" value="MUTSac"/>
    <property type="match status" value="1"/>
</dbReference>
<dbReference type="Pfam" id="PF05190">
    <property type="entry name" value="MutS_IV"/>
    <property type="match status" value="1"/>
</dbReference>
<dbReference type="SUPFAM" id="SSF48334">
    <property type="entry name" value="DNA repair protein MutS, domain III"/>
    <property type="match status" value="1"/>
</dbReference>
<evidence type="ECO:0000256" key="3">
    <source>
        <dbReference type="ARBA" id="ARBA00022741"/>
    </source>
</evidence>
<sequence length="881" mass="97730">MLQQYLDAKARYPETIVFFRMGDFYEMFFEDAVTAARELGLTLTARNKGEEDEVPMAGFPHHSSGPYISALIERGMAVAICEQLEDPSQTKGLVKRDVVRVITPGLVMDPDSLDARTPNYVASVYGGQSGFGVASLDVSTGTFRATFVPDHLGLVAELARLGAREVISNPLASEVLEARKTKGFLRPKDEAFFESDEAEFSSGLRIERDLMMDGLFLDEKEVTKLLQPLRAQKGMDATLSASCGILRYLAQTQRGIPTHIRAVEFYEVGQYLVLDDSTRANLELTETLMGGKRVGSLLNTIDKTVSAAGGRLLRHWMNYPLVDPKPLNFRLDSVSEFVKKTVVREDLRLALDGVYDLERLCGRISSGNANARDLKALSNTISAIAPIKALLAEVESTLLVNLTTRLDTFDDLRERLEGAIVASPPVSLNEGGIFERGFSADLDELIDLTDHGKDWMLAYEAKEKERTKISSLKVRYNKVFGYYVEITRANLDMVPDDYIRKQTLANAERYFTSELKEMEDKILGAEDRRKELEYRLFERLRNEVAGQIPALLSAAQILAELDVLAAFAELALRHDYVRPEVDDGTRIVIEEGRHPVVERTLDSERFVPNSVNLDTQSSFLQIITGPNMAGKSTVIRQVALITLMAQMGSFVPAKTAHIGTVDKIFSRVGASDNLAKGQSTFMVEMTETAHILQLATARSLVILDEIGRGTSTFDGLSIAWAVAEHLHDRVRAKTMFATHYHELTELARTMEGAKNMSIAVKEWNDDIIFLRKLVEGQANRSYGIQVGRLAGLPETVVARAKQVLENLESGRLDERGVPVVARGQAPRVTPINNPNQLTLFGQRNPAEVAVIEKLGSLDINALTPLEALNALSEMKRVMEET</sequence>
<protein>
    <recommendedName>
        <fullName evidence="2 9">DNA mismatch repair protein MutS</fullName>
    </recommendedName>
</protein>
<evidence type="ECO:0000256" key="8">
    <source>
        <dbReference type="ARBA" id="ARBA00024647"/>
    </source>
</evidence>
<evidence type="ECO:0000256" key="2">
    <source>
        <dbReference type="ARBA" id="ARBA00021982"/>
    </source>
</evidence>
<dbReference type="CDD" id="cd03284">
    <property type="entry name" value="ABC_MutS1"/>
    <property type="match status" value="1"/>
</dbReference>
<dbReference type="OrthoDB" id="9802448at2"/>
<dbReference type="InterPro" id="IPR007861">
    <property type="entry name" value="DNA_mismatch_repair_MutS_clamp"/>
</dbReference>
<dbReference type="Gene3D" id="1.10.1420.10">
    <property type="match status" value="2"/>
</dbReference>
<name>A0A5B8XY95_9DELT</name>
<dbReference type="SUPFAM" id="SSF55271">
    <property type="entry name" value="DNA repair protein MutS, domain I"/>
    <property type="match status" value="1"/>
</dbReference>
<dbReference type="InterPro" id="IPR007695">
    <property type="entry name" value="DNA_mismatch_repair_MutS-lik_N"/>
</dbReference>
<dbReference type="InterPro" id="IPR000432">
    <property type="entry name" value="DNA_mismatch_repair_MutS_C"/>
</dbReference>
<dbReference type="InterPro" id="IPR036187">
    <property type="entry name" value="DNA_mismatch_repair_MutS_sf"/>
</dbReference>
<gene>
    <name evidence="9 12" type="primary">mutS</name>
    <name evidence="12" type="ORF">FRD01_19990</name>
</gene>
<dbReference type="GO" id="GO:0140664">
    <property type="term" value="F:ATP-dependent DNA damage sensor activity"/>
    <property type="evidence" value="ECO:0007669"/>
    <property type="project" value="InterPro"/>
</dbReference>
<dbReference type="InterPro" id="IPR005748">
    <property type="entry name" value="DNA_mismatch_repair_MutS"/>
</dbReference>
<keyword evidence="4 9" id="KW-0227">DNA damage</keyword>
<dbReference type="SUPFAM" id="SSF52540">
    <property type="entry name" value="P-loop containing nucleoside triphosphate hydrolases"/>
    <property type="match status" value="1"/>
</dbReference>
<dbReference type="Gene3D" id="3.30.420.110">
    <property type="entry name" value="MutS, connector domain"/>
    <property type="match status" value="1"/>
</dbReference>
<dbReference type="FunFam" id="3.40.50.300:FF:000870">
    <property type="entry name" value="MutS protein homolog 4"/>
    <property type="match status" value="1"/>
</dbReference>
<comment type="function">
    <text evidence="8 9">This protein is involved in the repair of mismatches in DNA. It is possible that it carries out the mismatch recognition step. This protein has a weak ATPase activity.</text>
</comment>
<dbReference type="AlphaFoldDB" id="A0A5B8XY95"/>
<dbReference type="Pfam" id="PF05188">
    <property type="entry name" value="MutS_II"/>
    <property type="match status" value="1"/>
</dbReference>
<dbReference type="InterPro" id="IPR016151">
    <property type="entry name" value="DNA_mismatch_repair_MutS_N"/>
</dbReference>
<keyword evidence="7 9" id="KW-0234">DNA repair</keyword>
<dbReference type="InterPro" id="IPR007696">
    <property type="entry name" value="DNA_mismatch_repair_MutS_core"/>
</dbReference>
<evidence type="ECO:0000259" key="11">
    <source>
        <dbReference type="PROSITE" id="PS00486"/>
    </source>
</evidence>
<dbReference type="InterPro" id="IPR017261">
    <property type="entry name" value="DNA_mismatch_repair_MutS/MSH"/>
</dbReference>
<dbReference type="PANTHER" id="PTHR11361:SF34">
    <property type="entry name" value="DNA MISMATCH REPAIR PROTEIN MSH1, MITOCHONDRIAL"/>
    <property type="match status" value="1"/>
</dbReference>
<dbReference type="EMBL" id="CP042467">
    <property type="protein sequence ID" value="QED30374.1"/>
    <property type="molecule type" value="Genomic_DNA"/>
</dbReference>
<evidence type="ECO:0000256" key="9">
    <source>
        <dbReference type="HAMAP-Rule" id="MF_00096"/>
    </source>
</evidence>
<evidence type="ECO:0000256" key="5">
    <source>
        <dbReference type="ARBA" id="ARBA00022840"/>
    </source>
</evidence>
<dbReference type="Pfam" id="PF05192">
    <property type="entry name" value="MutS_III"/>
    <property type="match status" value="1"/>
</dbReference>
<dbReference type="SMART" id="SM00533">
    <property type="entry name" value="MUTSd"/>
    <property type="match status" value="1"/>
</dbReference>
<dbReference type="InterPro" id="IPR045076">
    <property type="entry name" value="MutS"/>
</dbReference>
<dbReference type="NCBIfam" id="NF003810">
    <property type="entry name" value="PRK05399.1"/>
    <property type="match status" value="1"/>
</dbReference>
<evidence type="ECO:0000256" key="7">
    <source>
        <dbReference type="ARBA" id="ARBA00023204"/>
    </source>
</evidence>
<comment type="similarity">
    <text evidence="1 9 10">Belongs to the DNA mismatch repair MutS family.</text>
</comment>
<evidence type="ECO:0000256" key="4">
    <source>
        <dbReference type="ARBA" id="ARBA00022763"/>
    </source>
</evidence>
<keyword evidence="13" id="KW-1185">Reference proteome</keyword>
<dbReference type="PIRSF" id="PIRSF037677">
    <property type="entry name" value="DNA_mis_repair_Msh6"/>
    <property type="match status" value="1"/>
</dbReference>
<dbReference type="GO" id="GO:0005829">
    <property type="term" value="C:cytosol"/>
    <property type="evidence" value="ECO:0007669"/>
    <property type="project" value="TreeGrafter"/>
</dbReference>
<evidence type="ECO:0000313" key="12">
    <source>
        <dbReference type="EMBL" id="QED30374.1"/>
    </source>
</evidence>
<feature type="binding site" evidence="9">
    <location>
        <begin position="625"/>
        <end position="632"/>
    </location>
    <ligand>
        <name>ATP</name>
        <dbReference type="ChEBI" id="CHEBI:30616"/>
    </ligand>
</feature>
<organism evidence="12 13">
    <name type="scientific">Microvenator marinus</name>
    <dbReference type="NCBI Taxonomy" id="2600177"/>
    <lineage>
        <taxon>Bacteria</taxon>
        <taxon>Deltaproteobacteria</taxon>
        <taxon>Bradymonadales</taxon>
        <taxon>Microvenatoraceae</taxon>
        <taxon>Microvenator</taxon>
    </lineage>
</organism>
<dbReference type="GO" id="GO:0005524">
    <property type="term" value="F:ATP binding"/>
    <property type="evidence" value="ECO:0007669"/>
    <property type="project" value="UniProtKB-UniRule"/>
</dbReference>
<evidence type="ECO:0000256" key="6">
    <source>
        <dbReference type="ARBA" id="ARBA00023125"/>
    </source>
</evidence>
<proteinExistence type="inferred from homology"/>
<dbReference type="HAMAP" id="MF_00096">
    <property type="entry name" value="MutS"/>
    <property type="match status" value="1"/>
</dbReference>